<dbReference type="EMBL" id="JANUCT010000003">
    <property type="protein sequence ID" value="MCS3902537.1"/>
    <property type="molecule type" value="Genomic_DNA"/>
</dbReference>
<evidence type="ECO:0000313" key="3">
    <source>
        <dbReference type="Proteomes" id="UP001204445"/>
    </source>
</evidence>
<proteinExistence type="predicted"/>
<reference evidence="2" key="1">
    <citation type="submission" date="2022-08" db="EMBL/GenBank/DDBJ databases">
        <title>Genomic Encyclopedia of Type Strains, Phase III (KMG-III): the genomes of soil and plant-associated and newly described type strains.</title>
        <authorList>
            <person name="Whitman W."/>
        </authorList>
    </citation>
    <scope>NUCLEOTIDE SEQUENCE</scope>
    <source>
        <strain evidence="2">HMT 1</strain>
    </source>
</reference>
<evidence type="ECO:0000313" key="2">
    <source>
        <dbReference type="EMBL" id="MCS3902537.1"/>
    </source>
</evidence>
<dbReference type="Proteomes" id="UP001204445">
    <property type="component" value="Unassembled WGS sequence"/>
</dbReference>
<feature type="transmembrane region" description="Helical" evidence="1">
    <location>
        <begin position="20"/>
        <end position="38"/>
    </location>
</feature>
<keyword evidence="1" id="KW-0812">Transmembrane</keyword>
<keyword evidence="1" id="KW-1133">Transmembrane helix</keyword>
<comment type="caution">
    <text evidence="2">The sequence shown here is derived from an EMBL/GenBank/DDBJ whole genome shotgun (WGS) entry which is preliminary data.</text>
</comment>
<name>A0AAE3HLD0_9GAMM</name>
<accession>A0AAE3HLD0</accession>
<gene>
    <name evidence="2" type="ORF">J2T55_000541</name>
</gene>
<protein>
    <submittedName>
        <fullName evidence="2">Uncharacterized protein</fullName>
    </submittedName>
</protein>
<evidence type="ECO:0000256" key="1">
    <source>
        <dbReference type="SAM" id="Phobius"/>
    </source>
</evidence>
<dbReference type="AlphaFoldDB" id="A0AAE3HLD0"/>
<keyword evidence="3" id="KW-1185">Reference proteome</keyword>
<dbReference type="RefSeq" id="WP_259054081.1">
    <property type="nucleotide sequence ID" value="NZ_JANUCT010000003.1"/>
</dbReference>
<keyword evidence="1" id="KW-0472">Membrane</keyword>
<organism evidence="2 3">
    <name type="scientific">Methylohalomonas lacus</name>
    <dbReference type="NCBI Taxonomy" id="398773"/>
    <lineage>
        <taxon>Bacteria</taxon>
        <taxon>Pseudomonadati</taxon>
        <taxon>Pseudomonadota</taxon>
        <taxon>Gammaproteobacteria</taxon>
        <taxon>Methylohalomonadales</taxon>
        <taxon>Methylohalomonadaceae</taxon>
        <taxon>Methylohalomonas</taxon>
    </lineage>
</organism>
<sequence>MKIVSRKIGRGTVDPFVDLLFNALLGFTFLFLVAIMFMNPEAKSGIIDPKAEYILTITWKDFSPDDIDVWVEDPDGRVLYFRNSEVGLLHLDRDDRGMANDTIEVAGKEVENPLNQEVVTLRGVVKGEYVVNLHYYKSESNKAVDVNVNLAKVNPALEVVYYDTVRLEEEGDEKTALRFRIDRDGKVGGINFLPKQLVSVGK</sequence>